<comment type="caution">
    <text evidence="1">The sequence shown here is derived from an EMBL/GenBank/DDBJ whole genome shotgun (WGS) entry which is preliminary data.</text>
</comment>
<evidence type="ECO:0000313" key="2">
    <source>
        <dbReference type="Proteomes" id="UP001432322"/>
    </source>
</evidence>
<organism evidence="1 2">
    <name type="scientific">Pristionchus fissidentatus</name>
    <dbReference type="NCBI Taxonomy" id="1538716"/>
    <lineage>
        <taxon>Eukaryota</taxon>
        <taxon>Metazoa</taxon>
        <taxon>Ecdysozoa</taxon>
        <taxon>Nematoda</taxon>
        <taxon>Chromadorea</taxon>
        <taxon>Rhabditida</taxon>
        <taxon>Rhabditina</taxon>
        <taxon>Diplogasteromorpha</taxon>
        <taxon>Diplogasteroidea</taxon>
        <taxon>Neodiplogasteridae</taxon>
        <taxon>Pristionchus</taxon>
    </lineage>
</organism>
<keyword evidence="2" id="KW-1185">Reference proteome</keyword>
<protein>
    <submittedName>
        <fullName evidence="1">Uncharacterized protein</fullName>
    </submittedName>
</protein>
<dbReference type="Proteomes" id="UP001432322">
    <property type="component" value="Unassembled WGS sequence"/>
</dbReference>
<reference evidence="1" key="1">
    <citation type="submission" date="2023-10" db="EMBL/GenBank/DDBJ databases">
        <title>Genome assembly of Pristionchus species.</title>
        <authorList>
            <person name="Yoshida K."/>
            <person name="Sommer R.J."/>
        </authorList>
    </citation>
    <scope>NUCLEOTIDE SEQUENCE</scope>
    <source>
        <strain evidence="1">RS5133</strain>
    </source>
</reference>
<dbReference type="AlphaFoldDB" id="A0AAV5WJJ5"/>
<gene>
    <name evidence="1" type="ORF">PFISCL1PPCAC_22454</name>
</gene>
<sequence length="165" mass="18551">AQYNDARQSQILSFDELLLGRNLTEHGRYQSGDDDSRGSRLLSVVVLGDAREARLVLERRVVDEQTTVDQNQVSSSGVVIQLSNIHAVTLPRHFRRRVADSTTRNRSLSFDSDTRDLRRGHNRGNALNLDLDHFNISARHVLGDARVRSGVRILRALNVQSVALD</sequence>
<dbReference type="EMBL" id="BTSY01000006">
    <property type="protein sequence ID" value="GMT31157.1"/>
    <property type="molecule type" value="Genomic_DNA"/>
</dbReference>
<name>A0AAV5WJJ5_9BILA</name>
<evidence type="ECO:0000313" key="1">
    <source>
        <dbReference type="EMBL" id="GMT31157.1"/>
    </source>
</evidence>
<feature type="non-terminal residue" evidence="1">
    <location>
        <position position="165"/>
    </location>
</feature>
<feature type="non-terminal residue" evidence="1">
    <location>
        <position position="1"/>
    </location>
</feature>
<accession>A0AAV5WJJ5</accession>
<proteinExistence type="predicted"/>